<evidence type="ECO:0000259" key="1">
    <source>
        <dbReference type="Pfam" id="PF18735"/>
    </source>
</evidence>
<dbReference type="EMBL" id="AUZX01002594">
    <property type="protein sequence ID" value="EQD75990.1"/>
    <property type="molecule type" value="Genomic_DNA"/>
</dbReference>
<dbReference type="EMBL" id="AUZZ01011431">
    <property type="protein sequence ID" value="EQD26231.1"/>
    <property type="molecule type" value="Genomic_DNA"/>
</dbReference>
<comment type="caution">
    <text evidence="2">The sequence shown here is derived from an EMBL/GenBank/DDBJ whole genome shotgun (WGS) entry which is preliminary data.</text>
</comment>
<organism evidence="2">
    <name type="scientific">mine drainage metagenome</name>
    <dbReference type="NCBI Taxonomy" id="410659"/>
    <lineage>
        <taxon>unclassified sequences</taxon>
        <taxon>metagenomes</taxon>
        <taxon>ecological metagenomes</taxon>
    </lineage>
</organism>
<evidence type="ECO:0000313" key="2">
    <source>
        <dbReference type="EMBL" id="EQD26231.1"/>
    </source>
</evidence>
<evidence type="ECO:0000313" key="3">
    <source>
        <dbReference type="EMBL" id="EQD75990.1"/>
    </source>
</evidence>
<proteinExistence type="predicted"/>
<accession>T0XTV5</accession>
<protein>
    <recommendedName>
        <fullName evidence="1">RiboL-PSP-HEPN domain-containing protein</fullName>
    </recommendedName>
</protein>
<dbReference type="Pfam" id="PF18735">
    <property type="entry name" value="HEPN_RiboL-PSP"/>
    <property type="match status" value="1"/>
</dbReference>
<name>T0XTV5_9ZZZZ</name>
<reference evidence="2" key="1">
    <citation type="submission" date="2013-08" db="EMBL/GenBank/DDBJ databases">
        <authorList>
            <person name="Mendez C."/>
            <person name="Richter M."/>
            <person name="Ferrer M."/>
            <person name="Sanchez J."/>
        </authorList>
    </citation>
    <scope>NUCLEOTIDE SEQUENCE</scope>
</reference>
<dbReference type="AlphaFoldDB" id="T0XTV5"/>
<feature type="domain" description="RiboL-PSP-HEPN" evidence="1">
    <location>
        <begin position="13"/>
        <end position="201"/>
    </location>
</feature>
<reference evidence="2" key="2">
    <citation type="journal article" date="2014" name="ISME J.">
        <title>Microbial stratification in low pH oxic and suboxic macroscopic growths along an acid mine drainage.</title>
        <authorList>
            <person name="Mendez-Garcia C."/>
            <person name="Mesa V."/>
            <person name="Sprenger R.R."/>
            <person name="Richter M."/>
            <person name="Diez M.S."/>
            <person name="Solano J."/>
            <person name="Bargiela R."/>
            <person name="Golyshina O.V."/>
            <person name="Manteca A."/>
            <person name="Ramos J.L."/>
            <person name="Gallego J.R."/>
            <person name="Llorente I."/>
            <person name="Martins Dos Santos V.A."/>
            <person name="Jensen O.N."/>
            <person name="Pelaez A.I."/>
            <person name="Sanchez J."/>
            <person name="Ferrer M."/>
        </authorList>
    </citation>
    <scope>NUCLEOTIDE SEQUENCE</scope>
</reference>
<sequence>MPSKARIALDENLKDVEGLLKLHEEKGGTGPGRRYGLEVLNKSAVVLITSFWEAYCEDIAAEGLECIVTHAKASDVLPKEIKKIIARELKSDINELAIWDISDDKWRAVLRTHLIKLQETRNRKLNTPKHMNIDDLFESAIGLAKVSLKWGFKKRSPIQTRAKLDKFVELRGEIAHRGKAKSSVKKTTAVDYLELIKQVAARTGGVVNAHVKSITGGQALF</sequence>
<dbReference type="InterPro" id="IPR041519">
    <property type="entry name" value="HEPN_RiboL-PSP"/>
</dbReference>
<gene>
    <name evidence="3" type="ORF">B1A_03523</name>
    <name evidence="2" type="ORF">B2A_15727</name>
</gene>